<reference evidence="1" key="1">
    <citation type="journal article" date="2015" name="Nature">
        <title>Complex archaea that bridge the gap between prokaryotes and eukaryotes.</title>
        <authorList>
            <person name="Spang A."/>
            <person name="Saw J.H."/>
            <person name="Jorgensen S.L."/>
            <person name="Zaremba-Niedzwiedzka K."/>
            <person name="Martijn J."/>
            <person name="Lind A.E."/>
            <person name="van Eijk R."/>
            <person name="Schleper C."/>
            <person name="Guy L."/>
            <person name="Ettema T.J."/>
        </authorList>
    </citation>
    <scope>NUCLEOTIDE SEQUENCE</scope>
</reference>
<protein>
    <submittedName>
        <fullName evidence="1">Uncharacterized protein</fullName>
    </submittedName>
</protein>
<sequence>MISDELKEIIMLYRRIVNTDIQRQSYIHECTQHHIKGACELQETFRKSSDRDERKLNKLLGIS</sequence>
<name>A0A0F9HRN6_9ZZZZ</name>
<comment type="caution">
    <text evidence="1">The sequence shown here is derived from an EMBL/GenBank/DDBJ whole genome shotgun (WGS) entry which is preliminary data.</text>
</comment>
<dbReference type="AlphaFoldDB" id="A0A0F9HRN6"/>
<dbReference type="EMBL" id="LAZR01014316">
    <property type="protein sequence ID" value="KKM18041.1"/>
    <property type="molecule type" value="Genomic_DNA"/>
</dbReference>
<evidence type="ECO:0000313" key="1">
    <source>
        <dbReference type="EMBL" id="KKM18041.1"/>
    </source>
</evidence>
<proteinExistence type="predicted"/>
<accession>A0A0F9HRN6</accession>
<organism evidence="1">
    <name type="scientific">marine sediment metagenome</name>
    <dbReference type="NCBI Taxonomy" id="412755"/>
    <lineage>
        <taxon>unclassified sequences</taxon>
        <taxon>metagenomes</taxon>
        <taxon>ecological metagenomes</taxon>
    </lineage>
</organism>
<gene>
    <name evidence="1" type="ORF">LCGC14_1669730</name>
</gene>